<protein>
    <submittedName>
        <fullName evidence="11">Heme/copper-type cytochrome/quinol oxidase subunit 3</fullName>
    </submittedName>
</protein>
<evidence type="ECO:0000256" key="9">
    <source>
        <dbReference type="SAM" id="Phobius"/>
    </source>
</evidence>
<name>A0ABT9XKH2_9BACL</name>
<evidence type="ECO:0000313" key="12">
    <source>
        <dbReference type="Proteomes" id="UP001232973"/>
    </source>
</evidence>
<dbReference type="EMBL" id="JAUSTP010000024">
    <property type="protein sequence ID" value="MDQ0190811.1"/>
    <property type="molecule type" value="Genomic_DNA"/>
</dbReference>
<evidence type="ECO:0000256" key="2">
    <source>
        <dbReference type="ARBA" id="ARBA00010581"/>
    </source>
</evidence>
<evidence type="ECO:0000256" key="1">
    <source>
        <dbReference type="ARBA" id="ARBA00004651"/>
    </source>
</evidence>
<evidence type="ECO:0000256" key="8">
    <source>
        <dbReference type="RuleBase" id="RU003376"/>
    </source>
</evidence>
<evidence type="ECO:0000259" key="10">
    <source>
        <dbReference type="PROSITE" id="PS50253"/>
    </source>
</evidence>
<keyword evidence="5 9" id="KW-1133">Transmembrane helix</keyword>
<keyword evidence="12" id="KW-1185">Reference proteome</keyword>
<sequence>MASMSKAVLTPKQGGAVHEPAPEYSHGGDVSILGFWFFLATDLLIFACLFATFVILRTHTDGGPTGSAIFDVNGFVAETFILLTSSFTCGLATFALRKGKRKAALSWLGATILLGIAFVGLEISEFIHDAAIGATAQRSAFLSGFFTLVGTHGAHVSMGILWMCSVFYQIWRRGIHPVRARKLFLVGLYWHFLDIVWVFIFTVVYMMGVV</sequence>
<feature type="transmembrane region" description="Helical" evidence="9">
    <location>
        <begin position="75"/>
        <end position="96"/>
    </location>
</feature>
<dbReference type="PROSITE" id="PS50253">
    <property type="entry name" value="COX3"/>
    <property type="match status" value="1"/>
</dbReference>
<dbReference type="CDD" id="cd02863">
    <property type="entry name" value="Ubiquinol_oxidase_III"/>
    <property type="match status" value="1"/>
</dbReference>
<dbReference type="SUPFAM" id="SSF81452">
    <property type="entry name" value="Cytochrome c oxidase subunit III-like"/>
    <property type="match status" value="1"/>
</dbReference>
<evidence type="ECO:0000313" key="11">
    <source>
        <dbReference type="EMBL" id="MDQ0190811.1"/>
    </source>
</evidence>
<evidence type="ECO:0000256" key="7">
    <source>
        <dbReference type="ARBA" id="ARBA00023136"/>
    </source>
</evidence>
<feature type="transmembrane region" description="Helical" evidence="9">
    <location>
        <begin position="103"/>
        <end position="121"/>
    </location>
</feature>
<evidence type="ECO:0000256" key="6">
    <source>
        <dbReference type="ARBA" id="ARBA00023002"/>
    </source>
</evidence>
<comment type="similarity">
    <text evidence="2 8">Belongs to the cytochrome c oxidase subunit 3 family.</text>
</comment>
<dbReference type="PANTHER" id="PTHR11403:SF2">
    <property type="entry name" value="CYTOCHROME BO(3) UBIQUINOL OXIDASE SUBUNIT 3"/>
    <property type="match status" value="1"/>
</dbReference>
<dbReference type="Gene3D" id="1.20.120.80">
    <property type="entry name" value="Cytochrome c oxidase, subunit III, four-helix bundle"/>
    <property type="match status" value="1"/>
</dbReference>
<organism evidence="11 12">
    <name type="scientific">Alicyclobacillus cycloheptanicus</name>
    <dbReference type="NCBI Taxonomy" id="1457"/>
    <lineage>
        <taxon>Bacteria</taxon>
        <taxon>Bacillati</taxon>
        <taxon>Bacillota</taxon>
        <taxon>Bacilli</taxon>
        <taxon>Bacillales</taxon>
        <taxon>Alicyclobacillaceae</taxon>
        <taxon>Alicyclobacillus</taxon>
    </lineage>
</organism>
<keyword evidence="3" id="KW-1003">Cell membrane</keyword>
<gene>
    <name evidence="11" type="ORF">J2S03_002678</name>
</gene>
<evidence type="ECO:0000256" key="5">
    <source>
        <dbReference type="ARBA" id="ARBA00022989"/>
    </source>
</evidence>
<keyword evidence="7 9" id="KW-0472">Membrane</keyword>
<feature type="transmembrane region" description="Helical" evidence="9">
    <location>
        <begin position="33"/>
        <end position="55"/>
    </location>
</feature>
<reference evidence="11 12" key="1">
    <citation type="submission" date="2023-07" db="EMBL/GenBank/DDBJ databases">
        <title>Genomic Encyclopedia of Type Strains, Phase IV (KMG-IV): sequencing the most valuable type-strain genomes for metagenomic binning, comparative biology and taxonomic classification.</title>
        <authorList>
            <person name="Goeker M."/>
        </authorList>
    </citation>
    <scope>NUCLEOTIDE SEQUENCE [LARGE SCALE GENOMIC DNA]</scope>
    <source>
        <strain evidence="11 12">DSM 4006</strain>
    </source>
</reference>
<evidence type="ECO:0000256" key="3">
    <source>
        <dbReference type="ARBA" id="ARBA00022475"/>
    </source>
</evidence>
<accession>A0ABT9XKH2</accession>
<comment type="subcellular location">
    <subcellularLocation>
        <location evidence="1 8">Cell membrane</location>
        <topology evidence="1 8">Multi-pass membrane protein</topology>
    </subcellularLocation>
</comment>
<dbReference type="InterPro" id="IPR000298">
    <property type="entry name" value="Cyt_c_oxidase-like_su3"/>
</dbReference>
<dbReference type="PANTHER" id="PTHR11403">
    <property type="entry name" value="CYTOCHROME C OXIDASE SUBUNIT III"/>
    <property type="match status" value="1"/>
</dbReference>
<dbReference type="Pfam" id="PF00510">
    <property type="entry name" value="COX3"/>
    <property type="match status" value="1"/>
</dbReference>
<keyword evidence="6" id="KW-0560">Oxidoreductase</keyword>
<evidence type="ECO:0000256" key="4">
    <source>
        <dbReference type="ARBA" id="ARBA00022692"/>
    </source>
</evidence>
<dbReference type="InterPro" id="IPR033946">
    <property type="entry name" value="Ubiquinol_oxase_su3_dom"/>
</dbReference>
<dbReference type="InterPro" id="IPR024791">
    <property type="entry name" value="Cyt_c/ubiquinol_Oxase_su3"/>
</dbReference>
<feature type="domain" description="Heme-copper oxidase subunit III family profile" evidence="10">
    <location>
        <begin position="33"/>
        <end position="209"/>
    </location>
</feature>
<dbReference type="Proteomes" id="UP001232973">
    <property type="component" value="Unassembled WGS sequence"/>
</dbReference>
<keyword evidence="4 8" id="KW-0812">Transmembrane</keyword>
<feature type="transmembrane region" description="Helical" evidence="9">
    <location>
        <begin position="141"/>
        <end position="171"/>
    </location>
</feature>
<dbReference type="InterPro" id="IPR013833">
    <property type="entry name" value="Cyt_c_oxidase_su3_a-hlx"/>
</dbReference>
<proteinExistence type="inferred from homology"/>
<comment type="caution">
    <text evidence="11">The sequence shown here is derived from an EMBL/GenBank/DDBJ whole genome shotgun (WGS) entry which is preliminary data.</text>
</comment>
<feature type="transmembrane region" description="Helical" evidence="9">
    <location>
        <begin position="183"/>
        <end position="207"/>
    </location>
</feature>
<dbReference type="InterPro" id="IPR035973">
    <property type="entry name" value="Cyt_c_oxidase_su3-like_sf"/>
</dbReference>